<dbReference type="CDD" id="cd03225">
    <property type="entry name" value="ABC_cobalt_CbiO_domain1"/>
    <property type="match status" value="1"/>
</dbReference>
<evidence type="ECO:0000256" key="3">
    <source>
        <dbReference type="ARBA" id="ARBA00022840"/>
    </source>
</evidence>
<sequence length="271" mass="30395">MLRFENLYFRWPNTIQDTLTQLSIKITAGEQVALVGDNGAGKSTLLRLAAGLLQPRQGQIQLNGDLISKLSATQRATQIGILFQEVEKQVFHSSVKQEIAFGLKRLKISKQEMNQRIADALEICHLEDVADHHPLDLNAGQKRMVAVACLSAVRPKILLLDEPSRDFDTLWLTRFENWLAVQKDTGCAVLAISHDLDFVARNFQRVLHLSAGKLIADGSPEKILCHADLQPDSLLPAPTLYSLSHALNIQLENTPEHWANNFARLNQRDQR</sequence>
<evidence type="ECO:0000313" key="6">
    <source>
        <dbReference type="Proteomes" id="UP000179588"/>
    </source>
</evidence>
<evidence type="ECO:0000259" key="4">
    <source>
        <dbReference type="PROSITE" id="PS50893"/>
    </source>
</evidence>
<name>A0A1S1HPL9_PROST</name>
<dbReference type="PANTHER" id="PTHR43553">
    <property type="entry name" value="HEAVY METAL TRANSPORTER"/>
    <property type="match status" value="1"/>
</dbReference>
<keyword evidence="2" id="KW-0547">Nucleotide-binding</keyword>
<proteinExistence type="predicted"/>
<evidence type="ECO:0000256" key="1">
    <source>
        <dbReference type="ARBA" id="ARBA00022448"/>
    </source>
</evidence>
<feature type="domain" description="ABC transporter" evidence="4">
    <location>
        <begin position="2"/>
        <end position="236"/>
    </location>
</feature>
<dbReference type="GO" id="GO:0043190">
    <property type="term" value="C:ATP-binding cassette (ABC) transporter complex"/>
    <property type="evidence" value="ECO:0007669"/>
    <property type="project" value="TreeGrafter"/>
</dbReference>
<dbReference type="PROSITE" id="PS50893">
    <property type="entry name" value="ABC_TRANSPORTER_2"/>
    <property type="match status" value="1"/>
</dbReference>
<dbReference type="AlphaFoldDB" id="A0A1S1HPL9"/>
<dbReference type="InterPro" id="IPR050095">
    <property type="entry name" value="ECF_ABC_transporter_ATP-bd"/>
</dbReference>
<protein>
    <submittedName>
        <fullName evidence="5">ABC transporter ATP-binding protein</fullName>
    </submittedName>
</protein>
<dbReference type="SUPFAM" id="SSF52540">
    <property type="entry name" value="P-loop containing nucleoside triphosphate hydrolases"/>
    <property type="match status" value="1"/>
</dbReference>
<dbReference type="OrthoDB" id="5292475at2"/>
<dbReference type="InterPro" id="IPR015856">
    <property type="entry name" value="ABC_transpr_CbiO/EcfA_su"/>
</dbReference>
<keyword evidence="1" id="KW-0813">Transport</keyword>
<dbReference type="InterPro" id="IPR027417">
    <property type="entry name" value="P-loop_NTPase"/>
</dbReference>
<dbReference type="Gene3D" id="3.40.50.300">
    <property type="entry name" value="P-loop containing nucleotide triphosphate hydrolases"/>
    <property type="match status" value="1"/>
</dbReference>
<dbReference type="GO" id="GO:0005524">
    <property type="term" value="F:ATP binding"/>
    <property type="evidence" value="ECO:0007669"/>
    <property type="project" value="UniProtKB-KW"/>
</dbReference>
<dbReference type="RefSeq" id="WP_070928340.1">
    <property type="nucleotide sequence ID" value="NZ_VAUE01000032.1"/>
</dbReference>
<dbReference type="EMBL" id="LVIE01000168">
    <property type="protein sequence ID" value="OHT24048.1"/>
    <property type="molecule type" value="Genomic_DNA"/>
</dbReference>
<evidence type="ECO:0000313" key="5">
    <source>
        <dbReference type="EMBL" id="OHT24048.1"/>
    </source>
</evidence>
<dbReference type="Pfam" id="PF00005">
    <property type="entry name" value="ABC_tran"/>
    <property type="match status" value="1"/>
</dbReference>
<dbReference type="GO" id="GO:0042626">
    <property type="term" value="F:ATPase-coupled transmembrane transporter activity"/>
    <property type="evidence" value="ECO:0007669"/>
    <property type="project" value="TreeGrafter"/>
</dbReference>
<dbReference type="GO" id="GO:0016887">
    <property type="term" value="F:ATP hydrolysis activity"/>
    <property type="evidence" value="ECO:0007669"/>
    <property type="project" value="InterPro"/>
</dbReference>
<dbReference type="InterPro" id="IPR003439">
    <property type="entry name" value="ABC_transporter-like_ATP-bd"/>
</dbReference>
<reference evidence="5 6" key="1">
    <citation type="submission" date="2016-03" db="EMBL/GenBank/DDBJ databases">
        <title>Genome sequence of Providencia stuartii strain, isolated from the salivary glands of larval Lucilia sericata.</title>
        <authorList>
            <person name="Yuan Y."/>
            <person name="Zhang Y."/>
            <person name="Fu S."/>
            <person name="Crippen T.L."/>
            <person name="Visi D."/>
            <person name="Benbow M.E."/>
            <person name="Allen M."/>
            <person name="Tomberlin J.K."/>
            <person name="Sze S.-H."/>
            <person name="Tarone A.M."/>
        </authorList>
    </citation>
    <scope>NUCLEOTIDE SEQUENCE [LARGE SCALE GENOMIC DNA]</scope>
    <source>
        <strain evidence="5 6">Crippen</strain>
    </source>
</reference>
<dbReference type="InterPro" id="IPR003593">
    <property type="entry name" value="AAA+_ATPase"/>
</dbReference>
<keyword evidence="6" id="KW-1185">Reference proteome</keyword>
<gene>
    <name evidence="5" type="ORF">A3Q29_05120</name>
</gene>
<dbReference type="SMART" id="SM00382">
    <property type="entry name" value="AAA"/>
    <property type="match status" value="1"/>
</dbReference>
<comment type="caution">
    <text evidence="5">The sequence shown here is derived from an EMBL/GenBank/DDBJ whole genome shotgun (WGS) entry which is preliminary data.</text>
</comment>
<organism evidence="5 6">
    <name type="scientific">Providencia stuartii</name>
    <dbReference type="NCBI Taxonomy" id="588"/>
    <lineage>
        <taxon>Bacteria</taxon>
        <taxon>Pseudomonadati</taxon>
        <taxon>Pseudomonadota</taxon>
        <taxon>Gammaproteobacteria</taxon>
        <taxon>Enterobacterales</taxon>
        <taxon>Morganellaceae</taxon>
        <taxon>Providencia</taxon>
    </lineage>
</organism>
<evidence type="ECO:0000256" key="2">
    <source>
        <dbReference type="ARBA" id="ARBA00022741"/>
    </source>
</evidence>
<keyword evidence="3 5" id="KW-0067">ATP-binding</keyword>
<dbReference type="Proteomes" id="UP000179588">
    <property type="component" value="Unassembled WGS sequence"/>
</dbReference>
<accession>A0A1S1HPL9</accession>